<dbReference type="GO" id="GO:0009035">
    <property type="term" value="F:type I site-specific deoxyribonuclease activity"/>
    <property type="evidence" value="ECO:0007669"/>
    <property type="project" value="UniProtKB-EC"/>
</dbReference>
<evidence type="ECO:0000313" key="5">
    <source>
        <dbReference type="Proteomes" id="UP000318126"/>
    </source>
</evidence>
<evidence type="ECO:0000313" key="4">
    <source>
        <dbReference type="EMBL" id="TRY14929.1"/>
    </source>
</evidence>
<dbReference type="CDD" id="cd18032">
    <property type="entry name" value="DEXHc_RE_I_III_res"/>
    <property type="match status" value="1"/>
</dbReference>
<dbReference type="AlphaFoldDB" id="A0A553JR52"/>
<proteinExistence type="predicted"/>
<keyword evidence="4" id="KW-0540">Nuclease</keyword>
<dbReference type="SMART" id="SM00487">
    <property type="entry name" value="DEXDc"/>
    <property type="match status" value="1"/>
</dbReference>
<dbReference type="InterPro" id="IPR006935">
    <property type="entry name" value="Helicase/UvrB_N"/>
</dbReference>
<dbReference type="SMART" id="SM00490">
    <property type="entry name" value="HELICc"/>
    <property type="match status" value="1"/>
</dbReference>
<dbReference type="Gene3D" id="3.90.1570.30">
    <property type="match status" value="1"/>
</dbReference>
<keyword evidence="1" id="KW-0175">Coiled coil</keyword>
<dbReference type="Pfam" id="PF04851">
    <property type="entry name" value="ResIII"/>
    <property type="match status" value="1"/>
</dbReference>
<feature type="coiled-coil region" evidence="1">
    <location>
        <begin position="155"/>
        <end position="257"/>
    </location>
</feature>
<dbReference type="OrthoDB" id="9804086at2"/>
<dbReference type="PANTHER" id="PTHR47396">
    <property type="entry name" value="TYPE I RESTRICTION ENZYME ECOKI R PROTEIN"/>
    <property type="match status" value="1"/>
</dbReference>
<dbReference type="Pfam" id="PF08463">
    <property type="entry name" value="EcoEI_R_C"/>
    <property type="match status" value="1"/>
</dbReference>
<name>A0A553JR52_SHEHA</name>
<comment type="caution">
    <text evidence="4">The sequence shown here is derived from an EMBL/GenBank/DDBJ whole genome shotgun (WGS) entry which is preliminary data.</text>
</comment>
<evidence type="ECO:0000256" key="1">
    <source>
        <dbReference type="SAM" id="Coils"/>
    </source>
</evidence>
<dbReference type="Gene3D" id="3.40.50.300">
    <property type="entry name" value="P-loop containing nucleotide triphosphate hydrolases"/>
    <property type="match status" value="2"/>
</dbReference>
<dbReference type="InterPro" id="IPR013670">
    <property type="entry name" value="EcoEI_R_C_dom"/>
</dbReference>
<dbReference type="GO" id="GO:0003677">
    <property type="term" value="F:DNA binding"/>
    <property type="evidence" value="ECO:0007669"/>
    <property type="project" value="InterPro"/>
</dbReference>
<feature type="domain" description="Helicase ATP-binding" evidence="2">
    <location>
        <begin position="471"/>
        <end position="653"/>
    </location>
</feature>
<dbReference type="PROSITE" id="PS51192">
    <property type="entry name" value="HELICASE_ATP_BIND_1"/>
    <property type="match status" value="1"/>
</dbReference>
<keyword evidence="4" id="KW-0255">Endonuclease</keyword>
<feature type="domain" description="Helicase C-terminal" evidence="3">
    <location>
        <begin position="726"/>
        <end position="891"/>
    </location>
</feature>
<dbReference type="PANTHER" id="PTHR47396:SF1">
    <property type="entry name" value="ATP-DEPENDENT HELICASE IRC3-RELATED"/>
    <property type="match status" value="1"/>
</dbReference>
<dbReference type="RefSeq" id="WP_143564036.1">
    <property type="nucleotide sequence ID" value="NZ_BMPL01000026.1"/>
</dbReference>
<dbReference type="SUPFAM" id="SSF52540">
    <property type="entry name" value="P-loop containing nucleoside triphosphate hydrolases"/>
    <property type="match status" value="1"/>
</dbReference>
<dbReference type="Proteomes" id="UP000318126">
    <property type="component" value="Unassembled WGS sequence"/>
</dbReference>
<keyword evidence="5" id="KW-1185">Reference proteome</keyword>
<dbReference type="InterPro" id="IPR014001">
    <property type="entry name" value="Helicase_ATP-bd"/>
</dbReference>
<dbReference type="NCBIfam" id="NF008521">
    <property type="entry name" value="PRK11448.1"/>
    <property type="match status" value="1"/>
</dbReference>
<dbReference type="InterPro" id="IPR050742">
    <property type="entry name" value="Helicase_Restrict-Modif_Enz"/>
</dbReference>
<protein>
    <submittedName>
        <fullName evidence="4">Type I restriction-modification system endonuclease</fullName>
        <ecNumber evidence="4">3.1.21.3</ecNumber>
    </submittedName>
</protein>
<dbReference type="InterPro" id="IPR027417">
    <property type="entry name" value="P-loop_NTPase"/>
</dbReference>
<dbReference type="EMBL" id="VKGK01000007">
    <property type="protein sequence ID" value="TRY14929.1"/>
    <property type="molecule type" value="Genomic_DNA"/>
</dbReference>
<dbReference type="GO" id="GO:0005524">
    <property type="term" value="F:ATP binding"/>
    <property type="evidence" value="ECO:0007669"/>
    <property type="project" value="InterPro"/>
</dbReference>
<organism evidence="4 5">
    <name type="scientific">Shewanella hanedai</name>
    <name type="common">Alteromonas hanedai</name>
    <dbReference type="NCBI Taxonomy" id="25"/>
    <lineage>
        <taxon>Bacteria</taxon>
        <taxon>Pseudomonadati</taxon>
        <taxon>Pseudomonadota</taxon>
        <taxon>Gammaproteobacteria</taxon>
        <taxon>Alteromonadales</taxon>
        <taxon>Shewanellaceae</taxon>
        <taxon>Shewanella</taxon>
    </lineage>
</organism>
<dbReference type="InterPro" id="IPR001650">
    <property type="entry name" value="Helicase_C-like"/>
</dbReference>
<dbReference type="InterPro" id="IPR025285">
    <property type="entry name" value="DUF4145"/>
</dbReference>
<accession>A0A553JR52</accession>
<dbReference type="GO" id="GO:0006304">
    <property type="term" value="P:DNA modification"/>
    <property type="evidence" value="ECO:0007669"/>
    <property type="project" value="InterPro"/>
</dbReference>
<reference evidence="5" key="1">
    <citation type="submission" date="2019-07" db="EMBL/GenBank/DDBJ databases">
        <title>Shewanella sp. YLB-08 draft genomic sequence.</title>
        <authorList>
            <person name="Yu L."/>
        </authorList>
    </citation>
    <scope>NUCLEOTIDE SEQUENCE [LARGE SCALE GENOMIC DNA]</scope>
    <source>
        <strain evidence="5">JCM 20706</strain>
    </source>
</reference>
<evidence type="ECO:0000259" key="3">
    <source>
        <dbReference type="PROSITE" id="PS51194"/>
    </source>
</evidence>
<dbReference type="GO" id="GO:0005829">
    <property type="term" value="C:cytosol"/>
    <property type="evidence" value="ECO:0007669"/>
    <property type="project" value="TreeGrafter"/>
</dbReference>
<evidence type="ECO:0000259" key="2">
    <source>
        <dbReference type="PROSITE" id="PS51192"/>
    </source>
</evidence>
<keyword evidence="4" id="KW-0378">Hydrolase</keyword>
<dbReference type="CDD" id="cd18799">
    <property type="entry name" value="SF2_C_EcoAI-like"/>
    <property type="match status" value="1"/>
</dbReference>
<dbReference type="EC" id="3.1.21.3" evidence="4"/>
<sequence>MTGSNSINATTAVGNFGFLKEHDPIFLQLAQSAERAFSSDPNTTLVKLRQFAEAIAQDLAMRCSIEFDDKTNQADLLYRISKELKLDSQIINFFHGLRKAGNQAVHQFKTEHKPALDGLRVARYIAIWFHRAFGEQGVDFKTGEFVIPQDPSKQLSELQTQIQQLRSQLIEHNEQLESNQQLTSLLEQEKEEFAVLAHQMDVEARELAIQAESHEQALAKQQTEFDNKLTKLQKQLAEQTEETLKAIKAQRKDVNKRTNTASSRFTLNEELTRILIDQQLTDAGWEADSQELTYQKGIRPEKGKNLAIAEWPTKHKSKGGRADYVLFCSLTPVAVVEAKQENANVAGKVTQAERYSKGYKLIAPQKGAWELEGRSIAWADEEDGHYHIPFVYSCNGRPFNKQLAELSGTWFRDTRKPSNAKRPLQQFHSPDGLIDKLKRSRDEAEKLLQQEGFDYLGLRDYQQKAIVAVELALEQDKTQCLLAMATGTGKTRTIIGLMYRFLKAERFKRILFLVDRTALGTQACDSFDEAQLEQNKTLSSIYNIAELGDMSSEAETRIQVATVQAMVKRIFMSDTPPSLDEFDCIIVDEAHRGYALDQKMTEGELANRDASQYLSSYRRVLDYFDAVRIGLTATPAKHTSEIFGKPIYTYSYREAVAEDWLIDHEPPIRYETLLSKNGIKFEKGETVSAINTQTGEVESADLEDELKFDVESFNRRVITKGFNDVICDQLVNELDPFGDEKTLVFCTTDLHADMVKTALDSAFNKMYGDDYNQAAVAKITGKSDKVSQLIRQYKNERYPNIAITVDLLTTGIDVPTISHLVFLRRVKSRILYEQMMGRATRRCDEIGKTVFKVYDPVDLYSALEAVNTMKPIVKDPNITLEQLVDELSDDAHLEQALNTPGEQASSHDTNHSHANDVLNQLTQKVMRVMRKAVKKAENKPELKAKLDQLEGMWGVAPDKLHQHLHQIGPKQAAQFFKQHQGLINQLAEVRFLAGSDKMPVIYEGRDEFLSRQQSYGVHEKPADYLESFNTFIKDNINQSAALSVVVNRPKDLTRQQLKEVKLLLDEAGYNEAHLQSAWRKNTNQDIAASIIGYIRQAAINEALIPFEQRVSNAMQRIYSEHNWNPNQRKWLERLAKQLIHEAVIDKPFVNQRFADHGGAKRFNSVLDDQLDTVLDELNEYLWQAG</sequence>
<dbReference type="PROSITE" id="PS51194">
    <property type="entry name" value="HELICASE_CTER"/>
    <property type="match status" value="1"/>
</dbReference>
<dbReference type="Pfam" id="PF13643">
    <property type="entry name" value="DUF4145"/>
    <property type="match status" value="1"/>
</dbReference>
<gene>
    <name evidence="4" type="primary">hsdR</name>
    <name evidence="4" type="ORF">FN961_08030</name>
</gene>
<dbReference type="Pfam" id="PF00271">
    <property type="entry name" value="Helicase_C"/>
    <property type="match status" value="1"/>
</dbReference>